<protein>
    <submittedName>
        <fullName evidence="1">Uncharacterized protein</fullName>
    </submittedName>
</protein>
<feature type="non-terminal residue" evidence="1">
    <location>
        <position position="1"/>
    </location>
</feature>
<keyword evidence="2" id="KW-1185">Reference proteome</keyword>
<comment type="caution">
    <text evidence="1">The sequence shown here is derived from an EMBL/GenBank/DDBJ whole genome shotgun (WGS) entry which is preliminary data.</text>
</comment>
<gene>
    <name evidence="1" type="ORF">HAX54_044964</name>
</gene>
<dbReference type="Proteomes" id="UP000823775">
    <property type="component" value="Unassembled WGS sequence"/>
</dbReference>
<name>A0ABS8SQ87_DATST</name>
<accession>A0ABS8SQ87</accession>
<sequence length="61" mass="6530">SKSWVGRCWLSASENYKLGSGLRTRLGAIGYRGTAAAGERSHEVLELEAIFPKSGGIPLPK</sequence>
<proteinExistence type="predicted"/>
<reference evidence="1 2" key="1">
    <citation type="journal article" date="2021" name="BMC Genomics">
        <title>Datura genome reveals duplications of psychoactive alkaloid biosynthetic genes and high mutation rate following tissue culture.</title>
        <authorList>
            <person name="Rajewski A."/>
            <person name="Carter-House D."/>
            <person name="Stajich J."/>
            <person name="Litt A."/>
        </authorList>
    </citation>
    <scope>NUCLEOTIDE SEQUENCE [LARGE SCALE GENOMIC DNA]</scope>
    <source>
        <strain evidence="1">AR-01</strain>
    </source>
</reference>
<dbReference type="EMBL" id="JACEIK010000692">
    <property type="protein sequence ID" value="MCD7460995.1"/>
    <property type="molecule type" value="Genomic_DNA"/>
</dbReference>
<feature type="non-terminal residue" evidence="1">
    <location>
        <position position="61"/>
    </location>
</feature>
<organism evidence="1 2">
    <name type="scientific">Datura stramonium</name>
    <name type="common">Jimsonweed</name>
    <name type="synonym">Common thornapple</name>
    <dbReference type="NCBI Taxonomy" id="4076"/>
    <lineage>
        <taxon>Eukaryota</taxon>
        <taxon>Viridiplantae</taxon>
        <taxon>Streptophyta</taxon>
        <taxon>Embryophyta</taxon>
        <taxon>Tracheophyta</taxon>
        <taxon>Spermatophyta</taxon>
        <taxon>Magnoliopsida</taxon>
        <taxon>eudicotyledons</taxon>
        <taxon>Gunneridae</taxon>
        <taxon>Pentapetalae</taxon>
        <taxon>asterids</taxon>
        <taxon>lamiids</taxon>
        <taxon>Solanales</taxon>
        <taxon>Solanaceae</taxon>
        <taxon>Solanoideae</taxon>
        <taxon>Datureae</taxon>
        <taxon>Datura</taxon>
    </lineage>
</organism>
<evidence type="ECO:0000313" key="1">
    <source>
        <dbReference type="EMBL" id="MCD7460995.1"/>
    </source>
</evidence>
<evidence type="ECO:0000313" key="2">
    <source>
        <dbReference type="Proteomes" id="UP000823775"/>
    </source>
</evidence>